<keyword evidence="1" id="KW-1133">Transmembrane helix</keyword>
<keyword evidence="3" id="KW-1185">Reference proteome</keyword>
<dbReference type="RefSeq" id="WP_133576858.1">
    <property type="nucleotide sequence ID" value="NZ_SNYC01000005.1"/>
</dbReference>
<reference evidence="2 3" key="1">
    <citation type="submission" date="2019-03" db="EMBL/GenBank/DDBJ databases">
        <title>Genomic Encyclopedia of Archaeal and Bacterial Type Strains, Phase II (KMG-II): from individual species to whole genera.</title>
        <authorList>
            <person name="Goeker M."/>
        </authorList>
    </citation>
    <scope>NUCLEOTIDE SEQUENCE [LARGE SCALE GENOMIC DNA]</scope>
    <source>
        <strain evidence="2 3">DSM 19035</strain>
    </source>
</reference>
<keyword evidence="1" id="KW-0472">Membrane</keyword>
<protein>
    <submittedName>
        <fullName evidence="2">Uncharacterized protein DUF4199</fullName>
    </submittedName>
</protein>
<feature type="transmembrane region" description="Helical" evidence="1">
    <location>
        <begin position="159"/>
        <end position="181"/>
    </location>
</feature>
<organism evidence="2 3">
    <name type="scientific">Pedobacter metabolipauper</name>
    <dbReference type="NCBI Taxonomy" id="425513"/>
    <lineage>
        <taxon>Bacteria</taxon>
        <taxon>Pseudomonadati</taxon>
        <taxon>Bacteroidota</taxon>
        <taxon>Sphingobacteriia</taxon>
        <taxon>Sphingobacteriales</taxon>
        <taxon>Sphingobacteriaceae</taxon>
        <taxon>Pedobacter</taxon>
    </lineage>
</organism>
<accession>A0A4R6SU07</accession>
<dbReference type="InterPro" id="IPR025250">
    <property type="entry name" value="DUF4199"/>
</dbReference>
<evidence type="ECO:0000313" key="2">
    <source>
        <dbReference type="EMBL" id="TDQ08498.1"/>
    </source>
</evidence>
<dbReference type="Proteomes" id="UP000295620">
    <property type="component" value="Unassembled WGS sequence"/>
</dbReference>
<dbReference type="AlphaFoldDB" id="A0A4R6SU07"/>
<gene>
    <name evidence="2" type="ORF">ATK78_3014</name>
</gene>
<dbReference type="Pfam" id="PF13858">
    <property type="entry name" value="DUF4199"/>
    <property type="match status" value="1"/>
</dbReference>
<evidence type="ECO:0000256" key="1">
    <source>
        <dbReference type="SAM" id="Phobius"/>
    </source>
</evidence>
<feature type="transmembrane region" description="Helical" evidence="1">
    <location>
        <begin position="86"/>
        <end position="108"/>
    </location>
</feature>
<evidence type="ECO:0000313" key="3">
    <source>
        <dbReference type="Proteomes" id="UP000295620"/>
    </source>
</evidence>
<dbReference type="OrthoDB" id="660361at2"/>
<comment type="caution">
    <text evidence="2">The sequence shown here is derived from an EMBL/GenBank/DDBJ whole genome shotgun (WGS) entry which is preliminary data.</text>
</comment>
<feature type="transmembrane region" description="Helical" evidence="1">
    <location>
        <begin position="21"/>
        <end position="39"/>
    </location>
</feature>
<feature type="transmembrane region" description="Helical" evidence="1">
    <location>
        <begin position="45"/>
        <end position="65"/>
    </location>
</feature>
<dbReference type="EMBL" id="SNYC01000005">
    <property type="protein sequence ID" value="TDQ08498.1"/>
    <property type="molecule type" value="Genomic_DNA"/>
</dbReference>
<name>A0A4R6SU07_9SPHI</name>
<keyword evidence="1" id="KW-0812">Transmembrane</keyword>
<sequence length="199" mass="21640">MEEKIVTVDRQKLLTQLSLKNGLIIAAVSVVLSLVLYFINPLMAYTSLWLGLVLFVLFIALLVYAGKTIRTDAGGFWTFGEAFKSFLIMGLIIASLSTLYNVLLMTVIDPELPVKAGAAIDENTRSMMEKFGSTSEQIDEAMAKAGNNADKLKITPKNVVTSFGVSLAVYGVLALILAAILKKTNQNAPRIQDGFETTE</sequence>
<proteinExistence type="predicted"/>